<name>A0AAD7G203_9AGAR</name>
<comment type="caution">
    <text evidence="2">The sequence shown here is derived from an EMBL/GenBank/DDBJ whole genome shotgun (WGS) entry which is preliminary data.</text>
</comment>
<dbReference type="Proteomes" id="UP001221142">
    <property type="component" value="Unassembled WGS sequence"/>
</dbReference>
<reference evidence="2" key="1">
    <citation type="submission" date="2023-03" db="EMBL/GenBank/DDBJ databases">
        <title>Massive genome expansion in bonnet fungi (Mycena s.s.) driven by repeated elements and novel gene families across ecological guilds.</title>
        <authorList>
            <consortium name="Lawrence Berkeley National Laboratory"/>
            <person name="Harder C.B."/>
            <person name="Miyauchi S."/>
            <person name="Viragh M."/>
            <person name="Kuo A."/>
            <person name="Thoen E."/>
            <person name="Andreopoulos B."/>
            <person name="Lu D."/>
            <person name="Skrede I."/>
            <person name="Drula E."/>
            <person name="Henrissat B."/>
            <person name="Morin E."/>
            <person name="Kohler A."/>
            <person name="Barry K."/>
            <person name="LaButti K."/>
            <person name="Morin E."/>
            <person name="Salamov A."/>
            <person name="Lipzen A."/>
            <person name="Mereny Z."/>
            <person name="Hegedus B."/>
            <person name="Baldrian P."/>
            <person name="Stursova M."/>
            <person name="Weitz H."/>
            <person name="Taylor A."/>
            <person name="Grigoriev I.V."/>
            <person name="Nagy L.G."/>
            <person name="Martin F."/>
            <person name="Kauserud H."/>
        </authorList>
    </citation>
    <scope>NUCLEOTIDE SEQUENCE</scope>
    <source>
        <strain evidence="2">9284</strain>
    </source>
</reference>
<sequence>MATLPPELERQIFELVAYSQPLFVPTLSLVAKRVKAWVENFLYRVVVVSKPNTGTIDFEMPCPDFRASQIQHLPPPVLRNSVRHLFLKDVPEEEARFLLSTCENLDDLSISWVYPLASLLEIAERFFRDPQAEMNEGEPRMRVDWTHALFSYLTHLERYAEHFHNLPAGLASIPNLTHLALGSGVDSLPQLVPNIFRMCGDRLRVLVFSTDGIRFRQMGFPTFIIPNWRMKAEEFVALRVAGQVERNQYIMEVVEPSWT</sequence>
<keyword evidence="3" id="KW-1185">Reference proteome</keyword>
<feature type="domain" description="F-box" evidence="1">
    <location>
        <begin position="1"/>
        <end position="46"/>
    </location>
</feature>
<organism evidence="2 3">
    <name type="scientific">Roridomyces roridus</name>
    <dbReference type="NCBI Taxonomy" id="1738132"/>
    <lineage>
        <taxon>Eukaryota</taxon>
        <taxon>Fungi</taxon>
        <taxon>Dikarya</taxon>
        <taxon>Basidiomycota</taxon>
        <taxon>Agaricomycotina</taxon>
        <taxon>Agaricomycetes</taxon>
        <taxon>Agaricomycetidae</taxon>
        <taxon>Agaricales</taxon>
        <taxon>Marasmiineae</taxon>
        <taxon>Mycenaceae</taxon>
        <taxon>Roridomyces</taxon>
    </lineage>
</organism>
<accession>A0AAD7G203</accession>
<evidence type="ECO:0000313" key="2">
    <source>
        <dbReference type="EMBL" id="KAJ7651270.1"/>
    </source>
</evidence>
<proteinExistence type="predicted"/>
<evidence type="ECO:0000313" key="3">
    <source>
        <dbReference type="Proteomes" id="UP001221142"/>
    </source>
</evidence>
<protein>
    <recommendedName>
        <fullName evidence="1">F-box domain-containing protein</fullName>
    </recommendedName>
</protein>
<dbReference type="AlphaFoldDB" id="A0AAD7G203"/>
<evidence type="ECO:0000259" key="1">
    <source>
        <dbReference type="PROSITE" id="PS50181"/>
    </source>
</evidence>
<dbReference type="EMBL" id="JARKIF010000001">
    <property type="protein sequence ID" value="KAJ7651270.1"/>
    <property type="molecule type" value="Genomic_DNA"/>
</dbReference>
<dbReference type="PROSITE" id="PS50181">
    <property type="entry name" value="FBOX"/>
    <property type="match status" value="1"/>
</dbReference>
<dbReference type="InterPro" id="IPR001810">
    <property type="entry name" value="F-box_dom"/>
</dbReference>
<gene>
    <name evidence="2" type="ORF">FB45DRAFT_1078938</name>
</gene>